<organism evidence="1 2">
    <name type="scientific">Saccharopolyspora gloriosae</name>
    <dbReference type="NCBI Taxonomy" id="455344"/>
    <lineage>
        <taxon>Bacteria</taxon>
        <taxon>Bacillati</taxon>
        <taxon>Actinomycetota</taxon>
        <taxon>Actinomycetes</taxon>
        <taxon>Pseudonocardiales</taxon>
        <taxon>Pseudonocardiaceae</taxon>
        <taxon>Saccharopolyspora</taxon>
    </lineage>
</organism>
<protein>
    <submittedName>
        <fullName evidence="1">Putative RNA-binding Zn-ribbon protein involved in translation (DUF1610 family)</fullName>
    </submittedName>
</protein>
<evidence type="ECO:0000313" key="1">
    <source>
        <dbReference type="EMBL" id="MBB5067923.1"/>
    </source>
</evidence>
<comment type="caution">
    <text evidence="1">The sequence shown here is derived from an EMBL/GenBank/DDBJ whole genome shotgun (WGS) entry which is preliminary data.</text>
</comment>
<reference evidence="1 2" key="1">
    <citation type="submission" date="2020-08" db="EMBL/GenBank/DDBJ databases">
        <title>Sequencing the genomes of 1000 actinobacteria strains.</title>
        <authorList>
            <person name="Klenk H.-P."/>
        </authorList>
    </citation>
    <scope>NUCLEOTIDE SEQUENCE [LARGE SCALE GENOMIC DNA]</scope>
    <source>
        <strain evidence="1 2">DSM 45582</strain>
    </source>
</reference>
<keyword evidence="2" id="KW-1185">Reference proteome</keyword>
<dbReference type="EMBL" id="JACHIV010000001">
    <property type="protein sequence ID" value="MBB5067923.1"/>
    <property type="molecule type" value="Genomic_DNA"/>
</dbReference>
<evidence type="ECO:0000313" key="2">
    <source>
        <dbReference type="Proteomes" id="UP000580474"/>
    </source>
</evidence>
<dbReference type="AlphaFoldDB" id="A0A840NC45"/>
<name>A0A840NC45_9PSEU</name>
<accession>A0A840NC45</accession>
<dbReference type="RefSeq" id="WP_425503525.1">
    <property type="nucleotide sequence ID" value="NZ_JACHIV010000001.1"/>
</dbReference>
<proteinExistence type="predicted"/>
<sequence>MSADGGAAPEGRMVPFYCPYCGDEELVPEAEPAGAWKCTACLRVFTVRLVGLASG</sequence>
<dbReference type="Proteomes" id="UP000580474">
    <property type="component" value="Unassembled WGS sequence"/>
</dbReference>
<gene>
    <name evidence="1" type="ORF">BJ969_001011</name>
</gene>